<sequence>MKKHEWKDKGSCYKYDTNIFFEKYENDSMLRPAIDKLCLECPVMKECFSVGITQKEWGVWGGIYLEQGEISREFNNHKTKPVWANIWQTLTMGMSK</sequence>
<comment type="cofactor">
    <cofactor evidence="1">
        <name>[4Fe-4S] cluster</name>
        <dbReference type="ChEBI" id="CHEBI:49883"/>
    </cofactor>
</comment>
<evidence type="ECO:0000313" key="12">
    <source>
        <dbReference type="EMBL" id="CAB4164808.1"/>
    </source>
</evidence>
<evidence type="ECO:0000256" key="5">
    <source>
        <dbReference type="ARBA" id="ARBA00023004"/>
    </source>
</evidence>
<dbReference type="PROSITE" id="PS51674">
    <property type="entry name" value="4FE4S_WBL"/>
    <property type="match status" value="1"/>
</dbReference>
<dbReference type="GO" id="GO:0046872">
    <property type="term" value="F:metal ion binding"/>
    <property type="evidence" value="ECO:0007669"/>
    <property type="project" value="UniProtKB-KW"/>
</dbReference>
<dbReference type="GO" id="GO:0045892">
    <property type="term" value="P:negative regulation of DNA-templated transcription"/>
    <property type="evidence" value="ECO:0007669"/>
    <property type="project" value="TreeGrafter"/>
</dbReference>
<dbReference type="PANTHER" id="PTHR38839">
    <property type="entry name" value="TRANSCRIPTIONAL REGULATOR WHID-RELATED"/>
    <property type="match status" value="1"/>
</dbReference>
<keyword evidence="6" id="KW-0411">Iron-sulfur</keyword>
<keyword evidence="10" id="KW-0804">Transcription</keyword>
<evidence type="ECO:0000256" key="1">
    <source>
        <dbReference type="ARBA" id="ARBA00001966"/>
    </source>
</evidence>
<keyword evidence="7" id="KW-0805">Transcription regulation</keyword>
<keyword evidence="8" id="KW-0238">DNA-binding</keyword>
<comment type="similarity">
    <text evidence="2">Belongs to the WhiB family.</text>
</comment>
<dbReference type="InterPro" id="IPR034768">
    <property type="entry name" value="4FE4S_WBL"/>
</dbReference>
<gene>
    <name evidence="12" type="ORF">UFOVP828_131</name>
</gene>
<dbReference type="InterPro" id="IPR003482">
    <property type="entry name" value="Whib"/>
</dbReference>
<dbReference type="PANTHER" id="PTHR38839:SF2">
    <property type="entry name" value="TRANSCRIPTIONAL REGULATOR WHIB7-RELATED"/>
    <property type="match status" value="1"/>
</dbReference>
<evidence type="ECO:0000256" key="6">
    <source>
        <dbReference type="ARBA" id="ARBA00023014"/>
    </source>
</evidence>
<dbReference type="Pfam" id="PF02467">
    <property type="entry name" value="Whib"/>
    <property type="match status" value="1"/>
</dbReference>
<protein>
    <submittedName>
        <fullName evidence="12">WhiB-like iron-sulfur binding domain containing protein</fullName>
    </submittedName>
</protein>
<evidence type="ECO:0000259" key="11">
    <source>
        <dbReference type="PROSITE" id="PS51674"/>
    </source>
</evidence>
<feature type="domain" description="4Fe-4S Wbl-type" evidence="11">
    <location>
        <begin position="11"/>
        <end position="70"/>
    </location>
</feature>
<keyword evidence="3" id="KW-0004">4Fe-4S</keyword>
<name>A0A6J5P6D2_9CAUD</name>
<dbReference type="GO" id="GO:0047134">
    <property type="term" value="F:protein-disulfide reductase [NAD(P)H] activity"/>
    <property type="evidence" value="ECO:0007669"/>
    <property type="project" value="TreeGrafter"/>
</dbReference>
<evidence type="ECO:0000256" key="2">
    <source>
        <dbReference type="ARBA" id="ARBA00006597"/>
    </source>
</evidence>
<organism evidence="12">
    <name type="scientific">uncultured Caudovirales phage</name>
    <dbReference type="NCBI Taxonomy" id="2100421"/>
    <lineage>
        <taxon>Viruses</taxon>
        <taxon>Duplodnaviria</taxon>
        <taxon>Heunggongvirae</taxon>
        <taxon>Uroviricota</taxon>
        <taxon>Caudoviricetes</taxon>
        <taxon>Peduoviridae</taxon>
        <taxon>Maltschvirus</taxon>
        <taxon>Maltschvirus maltsch</taxon>
    </lineage>
</organism>
<dbReference type="GO" id="GO:0003677">
    <property type="term" value="F:DNA binding"/>
    <property type="evidence" value="ECO:0007669"/>
    <property type="project" value="UniProtKB-KW"/>
</dbReference>
<keyword evidence="9" id="KW-1015">Disulfide bond</keyword>
<evidence type="ECO:0000256" key="8">
    <source>
        <dbReference type="ARBA" id="ARBA00023125"/>
    </source>
</evidence>
<keyword evidence="5" id="KW-0408">Iron</keyword>
<evidence type="ECO:0000256" key="3">
    <source>
        <dbReference type="ARBA" id="ARBA00022485"/>
    </source>
</evidence>
<dbReference type="EMBL" id="LR796766">
    <property type="protein sequence ID" value="CAB4164808.1"/>
    <property type="molecule type" value="Genomic_DNA"/>
</dbReference>
<dbReference type="GO" id="GO:0051539">
    <property type="term" value="F:4 iron, 4 sulfur cluster binding"/>
    <property type="evidence" value="ECO:0007669"/>
    <property type="project" value="UniProtKB-KW"/>
</dbReference>
<evidence type="ECO:0000256" key="9">
    <source>
        <dbReference type="ARBA" id="ARBA00023157"/>
    </source>
</evidence>
<reference evidence="12" key="1">
    <citation type="submission" date="2020-04" db="EMBL/GenBank/DDBJ databases">
        <authorList>
            <person name="Chiriac C."/>
            <person name="Salcher M."/>
            <person name="Ghai R."/>
            <person name="Kavagutti S V."/>
        </authorList>
    </citation>
    <scope>NUCLEOTIDE SEQUENCE</scope>
</reference>
<keyword evidence="4" id="KW-0479">Metal-binding</keyword>
<proteinExistence type="inferred from homology"/>
<evidence type="ECO:0000256" key="10">
    <source>
        <dbReference type="ARBA" id="ARBA00023163"/>
    </source>
</evidence>
<accession>A0A6J5P6D2</accession>
<evidence type="ECO:0000256" key="7">
    <source>
        <dbReference type="ARBA" id="ARBA00023015"/>
    </source>
</evidence>
<evidence type="ECO:0000256" key="4">
    <source>
        <dbReference type="ARBA" id="ARBA00022723"/>
    </source>
</evidence>